<dbReference type="SMART" id="SM00226">
    <property type="entry name" value="LMWPc"/>
    <property type="match status" value="1"/>
</dbReference>
<proteinExistence type="predicted"/>
<keyword evidence="4" id="KW-1185">Reference proteome</keyword>
<dbReference type="InterPro" id="IPR036196">
    <property type="entry name" value="Ptyr_pPase_sf"/>
</dbReference>
<evidence type="ECO:0000256" key="1">
    <source>
        <dbReference type="ARBA" id="ARBA00022849"/>
    </source>
</evidence>
<dbReference type="RefSeq" id="WP_055454638.1">
    <property type="nucleotide sequence ID" value="NZ_CYHE01000002.1"/>
</dbReference>
<gene>
    <name evidence="3" type="ORF">Ga0061067_102382</name>
</gene>
<keyword evidence="1" id="KW-0059">Arsenical resistance</keyword>
<dbReference type="Gene3D" id="3.40.50.2300">
    <property type="match status" value="1"/>
</dbReference>
<protein>
    <submittedName>
        <fullName evidence="3">Protein-tyrosine-phosphatase</fullName>
    </submittedName>
</protein>
<evidence type="ECO:0000259" key="2">
    <source>
        <dbReference type="SMART" id="SM00226"/>
    </source>
</evidence>
<evidence type="ECO:0000313" key="4">
    <source>
        <dbReference type="Proteomes" id="UP000183900"/>
    </source>
</evidence>
<sequence>MTPSTVLFVCPDNALLGPLAEAYLNSLAPQGIRAFSAGPNPRGTLHPLVRRLLQDHGLDAQGLEPKSWDIFMLPHAPQPDRVVALTDSVAGGHQPDWPGNPRRTLWQVAACEADSRPESLAACSEYFRRIRRCIDQTLAQHRAPIERQAQELLIASC</sequence>
<name>A0A0K6HR89_9HYPH</name>
<evidence type="ECO:0000313" key="3">
    <source>
        <dbReference type="EMBL" id="CUA93435.1"/>
    </source>
</evidence>
<organism evidence="3 4">
    <name type="scientific">Pannonibacter indicus</name>
    <dbReference type="NCBI Taxonomy" id="466044"/>
    <lineage>
        <taxon>Bacteria</taxon>
        <taxon>Pseudomonadati</taxon>
        <taxon>Pseudomonadota</taxon>
        <taxon>Alphaproteobacteria</taxon>
        <taxon>Hyphomicrobiales</taxon>
        <taxon>Stappiaceae</taxon>
        <taxon>Pannonibacter</taxon>
    </lineage>
</organism>
<dbReference type="Proteomes" id="UP000183900">
    <property type="component" value="Unassembled WGS sequence"/>
</dbReference>
<dbReference type="SUPFAM" id="SSF52788">
    <property type="entry name" value="Phosphotyrosine protein phosphatases I"/>
    <property type="match status" value="1"/>
</dbReference>
<accession>A0A0K6HR89</accession>
<dbReference type="InterPro" id="IPR023485">
    <property type="entry name" value="Ptyr_pPase"/>
</dbReference>
<dbReference type="GO" id="GO:0046685">
    <property type="term" value="P:response to arsenic-containing substance"/>
    <property type="evidence" value="ECO:0007669"/>
    <property type="project" value="UniProtKB-KW"/>
</dbReference>
<dbReference type="OrthoDB" id="8445932at2"/>
<dbReference type="PANTHER" id="PTHR43428:SF1">
    <property type="entry name" value="ARSENATE REDUCTASE"/>
    <property type="match status" value="1"/>
</dbReference>
<feature type="domain" description="Phosphotyrosine protein phosphatase I" evidence="2">
    <location>
        <begin position="4"/>
        <end position="140"/>
    </location>
</feature>
<dbReference type="PANTHER" id="PTHR43428">
    <property type="entry name" value="ARSENATE REDUCTASE"/>
    <property type="match status" value="1"/>
</dbReference>
<dbReference type="AlphaFoldDB" id="A0A0K6HR89"/>
<dbReference type="EMBL" id="CYHE01000002">
    <property type="protein sequence ID" value="CUA93435.1"/>
    <property type="molecule type" value="Genomic_DNA"/>
</dbReference>
<reference evidence="4" key="1">
    <citation type="submission" date="2015-08" db="EMBL/GenBank/DDBJ databases">
        <authorList>
            <person name="Varghese N."/>
        </authorList>
    </citation>
    <scope>NUCLEOTIDE SEQUENCE [LARGE SCALE GENOMIC DNA]</scope>
    <source>
        <strain evidence="4">DSM 23407</strain>
    </source>
</reference>